<evidence type="ECO:0000313" key="3">
    <source>
        <dbReference type="Proteomes" id="UP000005435"/>
    </source>
</evidence>
<reference evidence="3" key="1">
    <citation type="submission" date="2011-12" db="EMBL/GenBank/DDBJ databases">
        <title>Complete sequence of Clostridium clariflavum DSM 19732.</title>
        <authorList>
            <consortium name="US DOE Joint Genome Institute"/>
            <person name="Lucas S."/>
            <person name="Han J."/>
            <person name="Lapidus A."/>
            <person name="Cheng J.-F."/>
            <person name="Goodwin L."/>
            <person name="Pitluck S."/>
            <person name="Peters L."/>
            <person name="Teshima H."/>
            <person name="Detter J.C."/>
            <person name="Han C."/>
            <person name="Tapia R."/>
            <person name="Land M."/>
            <person name="Hauser L."/>
            <person name="Kyrpides N."/>
            <person name="Ivanova N."/>
            <person name="Pagani I."/>
            <person name="Kitzmiller T."/>
            <person name="Lynd L."/>
            <person name="Izquierdo J."/>
            <person name="Woyke T."/>
        </authorList>
    </citation>
    <scope>NUCLEOTIDE SEQUENCE [LARGE SCALE GENOMIC DNA]</scope>
    <source>
        <strain evidence="3">DSM 19732 / NBRC 101661 / EBR45</strain>
    </source>
</reference>
<feature type="domain" description="N-acetyltransferase" evidence="1">
    <location>
        <begin position="6"/>
        <end position="155"/>
    </location>
</feature>
<dbReference type="EMBL" id="CP003065">
    <property type="protein sequence ID" value="AEV67625.1"/>
    <property type="molecule type" value="Genomic_DNA"/>
</dbReference>
<dbReference type="InterPro" id="IPR016181">
    <property type="entry name" value="Acyl_CoA_acyltransferase"/>
</dbReference>
<dbReference type="Pfam" id="PF00583">
    <property type="entry name" value="Acetyltransf_1"/>
    <property type="match status" value="1"/>
</dbReference>
<dbReference type="CDD" id="cd04301">
    <property type="entry name" value="NAT_SF"/>
    <property type="match status" value="1"/>
</dbReference>
<dbReference type="eggNOG" id="COG1246">
    <property type="taxonomic scope" value="Bacteria"/>
</dbReference>
<keyword evidence="2" id="KW-0808">Transferase</keyword>
<dbReference type="RefSeq" id="WP_014254243.1">
    <property type="nucleotide sequence ID" value="NC_016627.1"/>
</dbReference>
<dbReference type="Gene3D" id="3.40.630.30">
    <property type="match status" value="1"/>
</dbReference>
<evidence type="ECO:0000259" key="1">
    <source>
        <dbReference type="PROSITE" id="PS51186"/>
    </source>
</evidence>
<accession>G8LWX3</accession>
<name>G8LWX3_ACECE</name>
<dbReference type="PROSITE" id="PS51186">
    <property type="entry name" value="GNAT"/>
    <property type="match status" value="1"/>
</dbReference>
<dbReference type="Proteomes" id="UP000005435">
    <property type="component" value="Chromosome"/>
</dbReference>
<dbReference type="SUPFAM" id="SSF55729">
    <property type="entry name" value="Acyl-CoA N-acyltransferases (Nat)"/>
    <property type="match status" value="1"/>
</dbReference>
<dbReference type="HOGENOM" id="CLU_117112_1_0_9"/>
<dbReference type="InterPro" id="IPR000182">
    <property type="entry name" value="GNAT_dom"/>
</dbReference>
<dbReference type="AlphaFoldDB" id="G8LWX3"/>
<evidence type="ECO:0000313" key="2">
    <source>
        <dbReference type="EMBL" id="AEV67625.1"/>
    </source>
</evidence>
<dbReference type="STRING" id="720554.Clocl_0947"/>
<gene>
    <name evidence="2" type="ordered locus">Clocl_0947</name>
</gene>
<keyword evidence="3" id="KW-1185">Reference proteome</keyword>
<dbReference type="GO" id="GO:0016747">
    <property type="term" value="F:acyltransferase activity, transferring groups other than amino-acyl groups"/>
    <property type="evidence" value="ECO:0007669"/>
    <property type="project" value="InterPro"/>
</dbReference>
<reference evidence="2 3" key="2">
    <citation type="journal article" date="2012" name="Stand. Genomic Sci.">
        <title>Complete Genome Sequence of Clostridium clariflavum DSM 19732.</title>
        <authorList>
            <person name="Izquierdo J.A."/>
            <person name="Goodwin L."/>
            <person name="Davenport K.W."/>
            <person name="Teshima H."/>
            <person name="Bruce D."/>
            <person name="Detter C."/>
            <person name="Tapia R."/>
            <person name="Han S."/>
            <person name="Land M."/>
            <person name="Hauser L."/>
            <person name="Jeffries C.D."/>
            <person name="Han J."/>
            <person name="Pitluck S."/>
            <person name="Nolan M."/>
            <person name="Chen A."/>
            <person name="Huntemann M."/>
            <person name="Mavromatis K."/>
            <person name="Mikhailova N."/>
            <person name="Liolios K."/>
            <person name="Woyke T."/>
            <person name="Lynd L.R."/>
        </authorList>
    </citation>
    <scope>NUCLEOTIDE SEQUENCE [LARGE SCALE GENOMIC DNA]</scope>
    <source>
        <strain evidence="3">DSM 19732 / NBRC 101661 / EBR45</strain>
    </source>
</reference>
<proteinExistence type="predicted"/>
<protein>
    <submittedName>
        <fullName evidence="2">Putative acetyltransferase</fullName>
    </submittedName>
</protein>
<dbReference type="KEGG" id="ccl:Clocl_0947"/>
<organism evidence="2 3">
    <name type="scientific">Acetivibrio clariflavus (strain DSM 19732 / NBRC 101661 / EBR45)</name>
    <name type="common">Clostridium clariflavum</name>
    <dbReference type="NCBI Taxonomy" id="720554"/>
    <lineage>
        <taxon>Bacteria</taxon>
        <taxon>Bacillati</taxon>
        <taxon>Bacillota</taxon>
        <taxon>Clostridia</taxon>
        <taxon>Eubacteriales</taxon>
        <taxon>Oscillospiraceae</taxon>
        <taxon>Acetivibrio</taxon>
    </lineage>
</organism>
<dbReference type="OrthoDB" id="9789053at2"/>
<sequence length="155" mass="18307">MKYDIVGIRENKEYLIKAIDFFTEKWGIERRIYEDCLSNSITTQSPLPRWFLMLHNGEIIGGYGLITNDFISRQDLFPWLCALYIEEKYRGNELGAKLLEHGRIEAAKLGYKKIYLCTDHVGYYEKYGWSCIGKGFHPWGEESKIYENDTIQTKW</sequence>